<evidence type="ECO:0000256" key="1">
    <source>
        <dbReference type="SAM" id="SignalP"/>
    </source>
</evidence>
<comment type="caution">
    <text evidence="2">The sequence shown here is derived from an EMBL/GenBank/DDBJ whole genome shotgun (WGS) entry which is preliminary data.</text>
</comment>
<dbReference type="RefSeq" id="WP_171593871.1">
    <property type="nucleotide sequence ID" value="NZ_RZNH01000002.1"/>
</dbReference>
<organism evidence="2 3">
    <name type="scientific">Marinifilum caeruleilacunae</name>
    <dbReference type="NCBI Taxonomy" id="2499076"/>
    <lineage>
        <taxon>Bacteria</taxon>
        <taxon>Pseudomonadati</taxon>
        <taxon>Bacteroidota</taxon>
        <taxon>Bacteroidia</taxon>
        <taxon>Marinilabiliales</taxon>
        <taxon>Marinifilaceae</taxon>
    </lineage>
</organism>
<feature type="signal peptide" evidence="1">
    <location>
        <begin position="1"/>
        <end position="19"/>
    </location>
</feature>
<reference evidence="2 3" key="1">
    <citation type="submission" date="2018-12" db="EMBL/GenBank/DDBJ databases">
        <title>Marinifilum JC070 sp. nov., a marine bacterium isolated from Yongle Blue Hole in the South China Sea.</title>
        <authorList>
            <person name="Fu T."/>
        </authorList>
    </citation>
    <scope>NUCLEOTIDE SEQUENCE [LARGE SCALE GENOMIC DNA]</scope>
    <source>
        <strain evidence="2 3">JC070</strain>
    </source>
</reference>
<dbReference type="EMBL" id="RZNH01000002">
    <property type="protein sequence ID" value="NOU58604.1"/>
    <property type="molecule type" value="Genomic_DNA"/>
</dbReference>
<sequence>MRTLVIWLAVICMPCICIAQEKPEPVDQFRQFDFWLGEWDVYTGENMVGKNKVVLLQNKHVIQENWVSEKENFTGTSYSFYNPKTKKWHQVWVDRNGSNLLLVGEFTNGKMVLTSGMDSNMGEPNSKHKITWSQLANGDVKQVWESTTDDGKSWNIQFEGIYKKAN</sequence>
<keyword evidence="3" id="KW-1185">Reference proteome</keyword>
<evidence type="ECO:0008006" key="4">
    <source>
        <dbReference type="Google" id="ProtNLM"/>
    </source>
</evidence>
<protein>
    <recommendedName>
        <fullName evidence="4">DUF1579 domain-containing protein</fullName>
    </recommendedName>
</protein>
<accession>A0ABX1WR87</accession>
<evidence type="ECO:0000313" key="3">
    <source>
        <dbReference type="Proteomes" id="UP000732105"/>
    </source>
</evidence>
<proteinExistence type="predicted"/>
<gene>
    <name evidence="2" type="ORF">ELS83_02150</name>
</gene>
<evidence type="ECO:0000313" key="2">
    <source>
        <dbReference type="EMBL" id="NOU58604.1"/>
    </source>
</evidence>
<keyword evidence="1" id="KW-0732">Signal</keyword>
<dbReference type="Proteomes" id="UP000732105">
    <property type="component" value="Unassembled WGS sequence"/>
</dbReference>
<name>A0ABX1WR87_9BACT</name>
<feature type="chain" id="PRO_5046718246" description="DUF1579 domain-containing protein" evidence="1">
    <location>
        <begin position="20"/>
        <end position="166"/>
    </location>
</feature>